<dbReference type="InterPro" id="IPR036264">
    <property type="entry name" value="Bact_exopeptidase_dim_dom"/>
</dbReference>
<gene>
    <name evidence="9" type="ORF">CRV11_03070</name>
</gene>
<dbReference type="Proteomes" id="UP000296034">
    <property type="component" value="Unassembled WGS sequence"/>
</dbReference>
<comment type="caution">
    <text evidence="9">The sequence shown here is derived from an EMBL/GenBank/DDBJ whole genome shotgun (WGS) entry which is preliminary data.</text>
</comment>
<dbReference type="SUPFAM" id="SSF55031">
    <property type="entry name" value="Bacterial exopeptidase dimerisation domain"/>
    <property type="match status" value="1"/>
</dbReference>
<dbReference type="CDD" id="cd03884">
    <property type="entry name" value="M20_bAS"/>
    <property type="match status" value="1"/>
</dbReference>
<dbReference type="OrthoDB" id="9808195at2"/>
<evidence type="ECO:0000256" key="8">
    <source>
        <dbReference type="PIRSR" id="PIRSR001235-2"/>
    </source>
</evidence>
<name>A0A2P5SXE9_9GAMM</name>
<evidence type="ECO:0000256" key="3">
    <source>
        <dbReference type="ARBA" id="ARBA00011738"/>
    </source>
</evidence>
<feature type="binding site" evidence="7">
    <location>
        <position position="97"/>
    </location>
    <ligand>
        <name>Zn(2+)</name>
        <dbReference type="ChEBI" id="CHEBI:29105"/>
        <label>2</label>
    </ligand>
</feature>
<sequence length="420" mass="46819">MLLDSNEAKISALRIISRCNELAKITCEDIGITRLYLSKEHLIVNKLVGQWMKESGMSVWQDAVGNICGRYNAKFICSPAVILGSHLDTVKNAGRYDGILGVLSGIEIVYWLNKKNIRLELAIEVIGFGDEEGARFGITLLGSRGITGTWKNKWLSYTDNQGISIEQAMIKFGLNIKNIYQASRDKKDIAAYVELHIEQGPCLEQENLPIGVVTNIHGARRFKCSFIGESGHAGTVPMKYRKDALFAFAEWMKYVEYTTIKKNSQLVATVGMISCNPGSTNVIPGIVNFSLDIRGPQDIMLESLSSLLLKQGKVIANNRHLIFEYKEYYRTSEVICDSILRNILCTSIQKIQGKSILLPSGAGHDAIAISERWPVAMLFIRNYRGISHNPEESVDINDIALSLQAYSDGICNIIKKKAEY</sequence>
<dbReference type="AlphaFoldDB" id="A0A2P5SXE9"/>
<feature type="binding site" evidence="7">
    <location>
        <position position="132"/>
    </location>
    <ligand>
        <name>Zn(2+)</name>
        <dbReference type="ChEBI" id="CHEBI:29105"/>
        <label>2</label>
    </ligand>
</feature>
<feature type="binding site" evidence="7">
    <location>
        <position position="196"/>
    </location>
    <ligand>
        <name>Zn(2+)</name>
        <dbReference type="ChEBI" id="CHEBI:29105"/>
        <label>1</label>
    </ligand>
</feature>
<evidence type="ECO:0000313" key="9">
    <source>
        <dbReference type="EMBL" id="PPI87005.1"/>
    </source>
</evidence>
<dbReference type="EMBL" id="PDKS01000005">
    <property type="protein sequence ID" value="PPI87005.1"/>
    <property type="molecule type" value="Genomic_DNA"/>
</dbReference>
<dbReference type="RefSeq" id="WP_136131937.1">
    <property type="nucleotide sequence ID" value="NZ_PDKS01000005.1"/>
</dbReference>
<dbReference type="GO" id="GO:0046872">
    <property type="term" value="F:metal ion binding"/>
    <property type="evidence" value="ECO:0007669"/>
    <property type="project" value="UniProtKB-KW"/>
</dbReference>
<comment type="subunit">
    <text evidence="3">Homodimer.</text>
</comment>
<evidence type="ECO:0000256" key="4">
    <source>
        <dbReference type="ARBA" id="ARBA00022723"/>
    </source>
</evidence>
<comment type="cofactor">
    <cofactor evidence="1">
        <name>Mn(2+)</name>
        <dbReference type="ChEBI" id="CHEBI:29035"/>
    </cofactor>
</comment>
<dbReference type="SUPFAM" id="SSF53187">
    <property type="entry name" value="Zn-dependent exopeptidases"/>
    <property type="match status" value="1"/>
</dbReference>
<protein>
    <submittedName>
        <fullName evidence="9">Allantoate amidohydrolase</fullName>
    </submittedName>
</protein>
<dbReference type="InterPro" id="IPR010158">
    <property type="entry name" value="Amidase_Cbmase"/>
</dbReference>
<evidence type="ECO:0000256" key="7">
    <source>
        <dbReference type="PIRSR" id="PIRSR001235-1"/>
    </source>
</evidence>
<feature type="binding site" evidence="7">
    <location>
        <position position="388"/>
    </location>
    <ligand>
        <name>Zn(2+)</name>
        <dbReference type="ChEBI" id="CHEBI:29105"/>
        <label>2</label>
    </ligand>
</feature>
<dbReference type="NCBIfam" id="NF006775">
    <property type="entry name" value="PRK09290.2-5"/>
    <property type="match status" value="1"/>
</dbReference>
<proteinExistence type="inferred from homology"/>
<dbReference type="InterPro" id="IPR002933">
    <property type="entry name" value="Peptidase_M20"/>
</dbReference>
<dbReference type="NCBIfam" id="TIGR01879">
    <property type="entry name" value="hydantase"/>
    <property type="match status" value="1"/>
</dbReference>
<evidence type="ECO:0000256" key="2">
    <source>
        <dbReference type="ARBA" id="ARBA00006153"/>
    </source>
</evidence>
<evidence type="ECO:0000256" key="1">
    <source>
        <dbReference type="ARBA" id="ARBA00001936"/>
    </source>
</evidence>
<dbReference type="PANTHER" id="PTHR32494:SF19">
    <property type="entry name" value="ALLANTOATE DEIMINASE-RELATED"/>
    <property type="match status" value="1"/>
</dbReference>
<dbReference type="NCBIfam" id="NF006773">
    <property type="entry name" value="PRK09290.2-2"/>
    <property type="match status" value="1"/>
</dbReference>
<feature type="binding site" evidence="8">
    <location>
        <position position="294"/>
    </location>
    <ligand>
        <name>allantoate</name>
        <dbReference type="ChEBI" id="CHEBI:17536"/>
    </ligand>
</feature>
<organism evidence="9 10">
    <name type="scientific">Candidatus Pantoea edessiphila</name>
    <dbReference type="NCBI Taxonomy" id="2044610"/>
    <lineage>
        <taxon>Bacteria</taxon>
        <taxon>Pseudomonadati</taxon>
        <taxon>Pseudomonadota</taxon>
        <taxon>Gammaproteobacteria</taxon>
        <taxon>Enterobacterales</taxon>
        <taxon>Erwiniaceae</taxon>
        <taxon>Pantoea</taxon>
    </lineage>
</organism>
<dbReference type="PIRSF" id="PIRSF001235">
    <property type="entry name" value="Amidase_carbamoylase"/>
    <property type="match status" value="1"/>
</dbReference>
<keyword evidence="5 9" id="KW-0378">Hydrolase</keyword>
<feature type="binding site" evidence="7">
    <location>
        <position position="97"/>
    </location>
    <ligand>
        <name>Zn(2+)</name>
        <dbReference type="ChEBI" id="CHEBI:29105"/>
        <label>1</label>
    </ligand>
</feature>
<dbReference type="NCBIfam" id="NF006771">
    <property type="entry name" value="PRK09290.1-5"/>
    <property type="match status" value="1"/>
</dbReference>
<accession>A0A2P5SXE9</accession>
<dbReference type="Gene3D" id="3.40.630.10">
    <property type="entry name" value="Zn peptidases"/>
    <property type="match status" value="1"/>
</dbReference>
<dbReference type="Pfam" id="PF01546">
    <property type="entry name" value="Peptidase_M20"/>
    <property type="match status" value="1"/>
</dbReference>
<keyword evidence="4 7" id="KW-0479">Metal-binding</keyword>
<evidence type="ECO:0000256" key="6">
    <source>
        <dbReference type="ARBA" id="ARBA00023211"/>
    </source>
</evidence>
<feature type="binding site" evidence="7">
    <location>
        <position position="86"/>
    </location>
    <ligand>
        <name>Zn(2+)</name>
        <dbReference type="ChEBI" id="CHEBI:29105"/>
        <label>1</label>
    </ligand>
</feature>
<feature type="binding site" evidence="8">
    <location>
        <position position="281"/>
    </location>
    <ligand>
        <name>allantoate</name>
        <dbReference type="ChEBI" id="CHEBI:17536"/>
    </ligand>
</feature>
<comment type="cofactor">
    <cofactor evidence="7">
        <name>Zn(2+)</name>
        <dbReference type="ChEBI" id="CHEBI:29105"/>
    </cofactor>
    <text evidence="7">Binds 2 Zn(2+) ions per subunit.</text>
</comment>
<keyword evidence="6" id="KW-0464">Manganese</keyword>
<evidence type="ECO:0000256" key="5">
    <source>
        <dbReference type="ARBA" id="ARBA00022801"/>
    </source>
</evidence>
<evidence type="ECO:0000313" key="10">
    <source>
        <dbReference type="Proteomes" id="UP000296034"/>
    </source>
</evidence>
<comment type="similarity">
    <text evidence="2">Belongs to the peptidase M20 family.</text>
</comment>
<dbReference type="GO" id="GO:0016813">
    <property type="term" value="F:hydrolase activity, acting on carbon-nitrogen (but not peptide) bonds, in linear amidines"/>
    <property type="evidence" value="ECO:0007669"/>
    <property type="project" value="InterPro"/>
</dbReference>
<feature type="binding site" evidence="8">
    <location>
        <position position="221"/>
    </location>
    <ligand>
        <name>allantoate</name>
        <dbReference type="ChEBI" id="CHEBI:17536"/>
    </ligand>
</feature>
<keyword evidence="7" id="KW-0862">Zinc</keyword>
<reference evidence="9 10" key="1">
    <citation type="journal article" date="2018" name="Genome Biol. Evol.">
        <title>Cladogenesis and Genomic Streamlining in Extracellular Endosymbionts of Tropical Stink Bugs.</title>
        <authorList>
            <person name="Otero-Bravo A."/>
            <person name="Goffredi S."/>
            <person name="Sabree Z.L."/>
        </authorList>
    </citation>
    <scope>NUCLEOTIDE SEQUENCE [LARGE SCALE GENOMIC DNA]</scope>
    <source>
        <strain evidence="9 10">SoET</strain>
    </source>
</reference>
<dbReference type="Gene3D" id="3.30.70.360">
    <property type="match status" value="1"/>
</dbReference>
<dbReference type="PANTHER" id="PTHR32494">
    <property type="entry name" value="ALLANTOATE DEIMINASE-RELATED"/>
    <property type="match status" value="1"/>
</dbReference>